<dbReference type="SUPFAM" id="SSF51182">
    <property type="entry name" value="RmlC-like cupins"/>
    <property type="match status" value="1"/>
</dbReference>
<evidence type="ECO:0000313" key="5">
    <source>
        <dbReference type="Proteomes" id="UP000596035"/>
    </source>
</evidence>
<name>A0A1Z2XMV1_9FIRM</name>
<dbReference type="KEGG" id="amur:ADH66_03390"/>
<protein>
    <submittedName>
        <fullName evidence="2 3">Cupin</fullName>
    </submittedName>
</protein>
<dbReference type="Proteomes" id="UP000596035">
    <property type="component" value="Chromosome"/>
</dbReference>
<evidence type="ECO:0000259" key="1">
    <source>
        <dbReference type="Pfam" id="PF07883"/>
    </source>
</evidence>
<evidence type="ECO:0000313" key="3">
    <source>
        <dbReference type="EMBL" id="QQR29069.1"/>
    </source>
</evidence>
<dbReference type="Pfam" id="PF07883">
    <property type="entry name" value="Cupin_2"/>
    <property type="match status" value="1"/>
</dbReference>
<reference evidence="2" key="1">
    <citation type="journal article" date="2017" name="Genome Announc.">
        <title>High-Quality Whole-Genome Sequences of the Oligo-Mouse-Microbiota Bacterial Community.</title>
        <authorList>
            <person name="Garzetti D."/>
            <person name="Brugiroux S."/>
            <person name="Bunk B."/>
            <person name="Pukall R."/>
            <person name="McCoy K.D."/>
            <person name="Macpherson A.J."/>
            <person name="Stecher B."/>
        </authorList>
    </citation>
    <scope>NUCLEOTIDE SEQUENCE</scope>
    <source>
        <strain evidence="2">KB18</strain>
    </source>
</reference>
<evidence type="ECO:0000313" key="2">
    <source>
        <dbReference type="EMBL" id="ASB39779.1"/>
    </source>
</evidence>
<dbReference type="AlphaFoldDB" id="A0A1Z2XMV1"/>
<accession>A0A1Z2XMV1</accession>
<sequence length="131" mass="14433">MNSQELFEQFNVSGQLRLPTETIQFGELPWNKHPEFDGVELKHIVTSQQTSGQFSYHLVRIAPNKAIGNHIHQTQLETHEVIAGSGTCVNNGTELAYEPGTITILPIGLPHEVKAGADGLYLFAKFIPALV</sequence>
<dbReference type="Proteomes" id="UP000196710">
    <property type="component" value="Chromosome"/>
</dbReference>
<reference evidence="4" key="2">
    <citation type="submission" date="2017-05" db="EMBL/GenBank/DDBJ databases">
        <title>Improved OligoMM genomes.</title>
        <authorList>
            <person name="Garzetti D."/>
        </authorList>
    </citation>
    <scope>NUCLEOTIDE SEQUENCE [LARGE SCALE GENOMIC DNA]</scope>
    <source>
        <strain evidence="4">KB18</strain>
    </source>
</reference>
<dbReference type="InterPro" id="IPR011051">
    <property type="entry name" value="RmlC_Cupin_sf"/>
</dbReference>
<evidence type="ECO:0000313" key="4">
    <source>
        <dbReference type="Proteomes" id="UP000196710"/>
    </source>
</evidence>
<dbReference type="Gene3D" id="2.60.120.10">
    <property type="entry name" value="Jelly Rolls"/>
    <property type="match status" value="1"/>
</dbReference>
<dbReference type="InterPro" id="IPR014710">
    <property type="entry name" value="RmlC-like_jellyroll"/>
</dbReference>
<dbReference type="InterPro" id="IPR013096">
    <property type="entry name" value="Cupin_2"/>
</dbReference>
<feature type="domain" description="Cupin type-2" evidence="1">
    <location>
        <begin position="58"/>
        <end position="115"/>
    </location>
</feature>
<organism evidence="3 5">
    <name type="scientific">Acutalibacter muris</name>
    <dbReference type="NCBI Taxonomy" id="1796620"/>
    <lineage>
        <taxon>Bacteria</taxon>
        <taxon>Bacillati</taxon>
        <taxon>Bacillota</taxon>
        <taxon>Clostridia</taxon>
        <taxon>Eubacteriales</taxon>
        <taxon>Acutalibacteraceae</taxon>
        <taxon>Acutalibacter</taxon>
    </lineage>
</organism>
<reference evidence="3 5" key="3">
    <citation type="submission" date="2020-11" db="EMBL/GenBank/DDBJ databases">
        <title>Closed and high quality bacterial genomes of the OMM12 community.</title>
        <authorList>
            <person name="Marbouty M."/>
            <person name="Lamy-Besnier Q."/>
            <person name="Debarbieux L."/>
            <person name="Koszul R."/>
        </authorList>
    </citation>
    <scope>NUCLEOTIDE SEQUENCE [LARGE SCALE GENOMIC DNA]</scope>
    <source>
        <strain evidence="3 5">KB18</strain>
    </source>
</reference>
<proteinExistence type="predicted"/>
<keyword evidence="4" id="KW-1185">Reference proteome</keyword>
<dbReference type="RefSeq" id="WP_066535679.1">
    <property type="nucleotide sequence ID" value="NZ_CP021422.1"/>
</dbReference>
<dbReference type="EMBL" id="CP021422">
    <property type="protein sequence ID" value="ASB39779.1"/>
    <property type="molecule type" value="Genomic_DNA"/>
</dbReference>
<gene>
    <name evidence="2" type="ORF">ADH66_03390</name>
    <name evidence="3" type="ORF">I5Q82_13445</name>
</gene>
<dbReference type="EMBL" id="CP065321">
    <property type="protein sequence ID" value="QQR29069.1"/>
    <property type="molecule type" value="Genomic_DNA"/>
</dbReference>